<evidence type="ECO:0000313" key="1">
    <source>
        <dbReference type="EMBL" id="MCQ1060470.1"/>
    </source>
</evidence>
<dbReference type="EMBL" id="JANEYT010000072">
    <property type="protein sequence ID" value="MCQ1060470.1"/>
    <property type="molecule type" value="Genomic_DNA"/>
</dbReference>
<proteinExistence type="predicted"/>
<accession>A0ABT1N6U7</accession>
<evidence type="ECO:0000313" key="2">
    <source>
        <dbReference type="Proteomes" id="UP001524460"/>
    </source>
</evidence>
<keyword evidence="2" id="KW-1185">Reference proteome</keyword>
<dbReference type="RefSeq" id="WP_255044547.1">
    <property type="nucleotide sequence ID" value="NZ_JANEYT010000072.1"/>
</dbReference>
<reference evidence="1 2" key="1">
    <citation type="submission" date="2022-07" db="EMBL/GenBank/DDBJ databases">
        <title>Photobacterium pectinilyticum sp. nov., a marine bacterium isolated from surface seawater of Qingdao offshore.</title>
        <authorList>
            <person name="Wang X."/>
        </authorList>
    </citation>
    <scope>NUCLEOTIDE SEQUENCE [LARGE SCALE GENOMIC DNA]</scope>
    <source>
        <strain evidence="1 2">ZSDE20</strain>
    </source>
</reference>
<comment type="caution">
    <text evidence="1">The sequence shown here is derived from an EMBL/GenBank/DDBJ whole genome shotgun (WGS) entry which is preliminary data.</text>
</comment>
<sequence>MKLKDEVVGVKAEVIAPFFYHSVPTESGSATITECISDTAFNFAIASTLGMLNGPCLPETVNYHRDIVSMPFRSSVLLSDDATLSPIQVRRLNLDAEAGIDRKINDGKSKGNYKDYYSIQQVSLGATYEGAIFGLNPFKHAGRDKLVVRVGGHRQGMLLLTPTDVPDNIYLNAYTAGVFEREIAVSRYLLHTIQLSQPFTCREGLEEVRLWR</sequence>
<name>A0ABT1N6U7_9GAMM</name>
<gene>
    <name evidence="1" type="ORF">NHN17_20715</name>
</gene>
<organism evidence="1 2">
    <name type="scientific">Photobacterium pectinilyticum</name>
    <dbReference type="NCBI Taxonomy" id="2906793"/>
    <lineage>
        <taxon>Bacteria</taxon>
        <taxon>Pseudomonadati</taxon>
        <taxon>Pseudomonadota</taxon>
        <taxon>Gammaproteobacteria</taxon>
        <taxon>Vibrionales</taxon>
        <taxon>Vibrionaceae</taxon>
        <taxon>Photobacterium</taxon>
    </lineage>
</organism>
<dbReference type="Proteomes" id="UP001524460">
    <property type="component" value="Unassembled WGS sequence"/>
</dbReference>
<protein>
    <submittedName>
        <fullName evidence="1">Uncharacterized protein</fullName>
    </submittedName>
</protein>